<evidence type="ECO:0000313" key="2">
    <source>
        <dbReference type="Proteomes" id="UP000229740"/>
    </source>
</evidence>
<sequence length="87" mass="9415">MLRGRPPGCVFFLITLIWRESLEGLSFFPGLGIPALSYNAPLGHVGQRAEPGAANPLELNVFRSAQRRFCFRAQPSLDGAPGSDVTT</sequence>
<dbReference type="AlphaFoldDB" id="A0A2G6E0W4"/>
<proteinExistence type="predicted"/>
<gene>
    <name evidence="1" type="ORF">CSB45_14755</name>
</gene>
<dbReference type="EMBL" id="PDPS01000049">
    <property type="protein sequence ID" value="PID55690.1"/>
    <property type="molecule type" value="Genomic_DNA"/>
</dbReference>
<accession>A0A2G6E0W4</accession>
<organism evidence="1 2">
    <name type="scientific">candidate division KSB3 bacterium</name>
    <dbReference type="NCBI Taxonomy" id="2044937"/>
    <lineage>
        <taxon>Bacteria</taxon>
        <taxon>candidate division KSB3</taxon>
    </lineage>
</organism>
<dbReference type="Proteomes" id="UP000229740">
    <property type="component" value="Unassembled WGS sequence"/>
</dbReference>
<comment type="caution">
    <text evidence="1">The sequence shown here is derived from an EMBL/GenBank/DDBJ whole genome shotgun (WGS) entry which is preliminary data.</text>
</comment>
<reference evidence="1 2" key="1">
    <citation type="submission" date="2017-10" db="EMBL/GenBank/DDBJ databases">
        <title>Novel microbial diversity and functional potential in the marine mammal oral microbiome.</title>
        <authorList>
            <person name="Dudek N.K."/>
            <person name="Sun C.L."/>
            <person name="Burstein D."/>
            <person name="Kantor R.S."/>
            <person name="Aliaga Goltsman D.S."/>
            <person name="Bik E.M."/>
            <person name="Thomas B.C."/>
            <person name="Banfield J.F."/>
            <person name="Relman D.A."/>
        </authorList>
    </citation>
    <scope>NUCLEOTIDE SEQUENCE [LARGE SCALE GENOMIC DNA]</scope>
    <source>
        <strain evidence="1">DOLZORAL124_49_17</strain>
    </source>
</reference>
<protein>
    <submittedName>
        <fullName evidence="1">Uncharacterized protein</fullName>
    </submittedName>
</protein>
<name>A0A2G6E0W4_9BACT</name>
<evidence type="ECO:0000313" key="1">
    <source>
        <dbReference type="EMBL" id="PID55690.1"/>
    </source>
</evidence>